<gene>
    <name evidence="8" type="ORF">L203_102076</name>
</gene>
<reference evidence="8" key="3">
    <citation type="submission" date="2024-01" db="EMBL/GenBank/DDBJ databases">
        <authorList>
            <person name="Coelho M.A."/>
            <person name="David-Palma M."/>
            <person name="Shea T."/>
            <person name="Sun S."/>
            <person name="Cuomo C.A."/>
            <person name="Heitman J."/>
        </authorList>
    </citation>
    <scope>NUCLEOTIDE SEQUENCE</scope>
    <source>
        <strain evidence="8">CBS 7841</strain>
    </source>
</reference>
<dbReference type="InterPro" id="IPR008504">
    <property type="entry name" value="Emc6"/>
</dbReference>
<dbReference type="OrthoDB" id="16510at2759"/>
<name>A0A1E3IT83_9TREE</name>
<organism evidence="8 9">
    <name type="scientific">Cryptococcus depauperatus CBS 7841</name>
    <dbReference type="NCBI Taxonomy" id="1295531"/>
    <lineage>
        <taxon>Eukaryota</taxon>
        <taxon>Fungi</taxon>
        <taxon>Dikarya</taxon>
        <taxon>Basidiomycota</taxon>
        <taxon>Agaricomycotina</taxon>
        <taxon>Tremellomycetes</taxon>
        <taxon>Tremellales</taxon>
        <taxon>Cryptococcaceae</taxon>
        <taxon>Cryptococcus</taxon>
    </lineage>
</organism>
<dbReference type="GeneID" id="91086288"/>
<dbReference type="EMBL" id="CP143785">
    <property type="protein sequence ID" value="WVN86902.1"/>
    <property type="molecule type" value="Genomic_DNA"/>
</dbReference>
<dbReference type="InterPro" id="IPR029008">
    <property type="entry name" value="EMC6-like"/>
</dbReference>
<comment type="similarity">
    <text evidence="2">Belongs to the EMC6 family.</text>
</comment>
<protein>
    <recommendedName>
        <fullName evidence="3">ER membrane protein complex subunit 6</fullName>
    </recommendedName>
</protein>
<evidence type="ECO:0000256" key="1">
    <source>
        <dbReference type="ARBA" id="ARBA00004477"/>
    </source>
</evidence>
<dbReference type="RefSeq" id="XP_066067602.1">
    <property type="nucleotide sequence ID" value="XM_066211505.1"/>
</dbReference>
<dbReference type="GO" id="GO:0000045">
    <property type="term" value="P:autophagosome assembly"/>
    <property type="evidence" value="ECO:0007669"/>
    <property type="project" value="TreeGrafter"/>
</dbReference>
<dbReference type="PANTHER" id="PTHR20994:SF0">
    <property type="entry name" value="ER MEMBRANE PROTEIN COMPLEX SUBUNIT 6"/>
    <property type="match status" value="1"/>
</dbReference>
<evidence type="ECO:0000256" key="3">
    <source>
        <dbReference type="ARBA" id="ARBA00020827"/>
    </source>
</evidence>
<comment type="subcellular location">
    <subcellularLocation>
        <location evidence="1">Endoplasmic reticulum membrane</location>
        <topology evidence="1">Multi-pass membrane protein</topology>
    </subcellularLocation>
</comment>
<evidence type="ECO:0000313" key="8">
    <source>
        <dbReference type="EMBL" id="WVN86902.1"/>
    </source>
</evidence>
<evidence type="ECO:0000256" key="4">
    <source>
        <dbReference type="ARBA" id="ARBA00022692"/>
    </source>
</evidence>
<evidence type="ECO:0000256" key="6">
    <source>
        <dbReference type="ARBA" id="ARBA00022989"/>
    </source>
</evidence>
<keyword evidence="9" id="KW-1185">Reference proteome</keyword>
<dbReference type="Proteomes" id="UP000094043">
    <property type="component" value="Chromosome 2"/>
</dbReference>
<keyword evidence="5" id="KW-0256">Endoplasmic reticulum</keyword>
<evidence type="ECO:0000256" key="2">
    <source>
        <dbReference type="ARBA" id="ARBA00009436"/>
    </source>
</evidence>
<dbReference type="GO" id="GO:0034975">
    <property type="term" value="P:protein folding in endoplasmic reticulum"/>
    <property type="evidence" value="ECO:0007669"/>
    <property type="project" value="TreeGrafter"/>
</dbReference>
<reference evidence="8" key="1">
    <citation type="submission" date="2016-06" db="EMBL/GenBank/DDBJ databases">
        <authorList>
            <person name="Cuomo C."/>
            <person name="Litvintseva A."/>
            <person name="Heitman J."/>
            <person name="Chen Y."/>
            <person name="Sun S."/>
            <person name="Springer D."/>
            <person name="Dromer F."/>
            <person name="Young S."/>
            <person name="Zeng Q."/>
            <person name="Chapman S."/>
            <person name="Gujja S."/>
            <person name="Saif S."/>
            <person name="Birren B."/>
        </authorList>
    </citation>
    <scope>NUCLEOTIDE SEQUENCE</scope>
    <source>
        <strain evidence="8">CBS 7841</strain>
    </source>
</reference>
<reference evidence="8" key="2">
    <citation type="journal article" date="2022" name="Elife">
        <title>Obligate sexual reproduction of a homothallic fungus closely related to the Cryptococcus pathogenic species complex.</title>
        <authorList>
            <person name="Passer A.R."/>
            <person name="Clancey S.A."/>
            <person name="Shea T."/>
            <person name="David-Palma M."/>
            <person name="Averette A.F."/>
            <person name="Boekhout T."/>
            <person name="Porcel B.M."/>
            <person name="Nowrousian M."/>
            <person name="Cuomo C.A."/>
            <person name="Sun S."/>
            <person name="Heitman J."/>
            <person name="Coelho M.A."/>
        </authorList>
    </citation>
    <scope>NUCLEOTIDE SEQUENCE</scope>
    <source>
        <strain evidence="8">CBS 7841</strain>
    </source>
</reference>
<evidence type="ECO:0000256" key="7">
    <source>
        <dbReference type="ARBA" id="ARBA00023136"/>
    </source>
</evidence>
<sequence>MDSGGPQLATQPSPEESPLYPPSVIHNTQIFSSINTLSACFTGLVVGILGLTNISGFLLFFASSVITAVAIGVIKCRFDVERYVPKGQHQGSGKSKNRFSMIQTWRGWWTLAGIGQENFLGFLLFWIGSYALIHVYD</sequence>
<dbReference type="KEGG" id="cdep:91086288"/>
<keyword evidence="7" id="KW-0472">Membrane</keyword>
<keyword evidence="4" id="KW-0812">Transmembrane</keyword>
<dbReference type="PANTHER" id="PTHR20994">
    <property type="entry name" value="ER MEMBRANE PROTEIN COMPLEX SUBUNIT 6"/>
    <property type="match status" value="1"/>
</dbReference>
<dbReference type="VEuPathDB" id="FungiDB:L203_01328"/>
<evidence type="ECO:0000313" key="9">
    <source>
        <dbReference type="Proteomes" id="UP000094043"/>
    </source>
</evidence>
<accession>A0A1E3IT83</accession>
<dbReference type="Pfam" id="PF07019">
    <property type="entry name" value="EMC6"/>
    <property type="match status" value="1"/>
</dbReference>
<evidence type="ECO:0000256" key="5">
    <source>
        <dbReference type="ARBA" id="ARBA00022824"/>
    </source>
</evidence>
<dbReference type="GO" id="GO:0072546">
    <property type="term" value="C:EMC complex"/>
    <property type="evidence" value="ECO:0007669"/>
    <property type="project" value="InterPro"/>
</dbReference>
<keyword evidence="6" id="KW-1133">Transmembrane helix</keyword>
<proteinExistence type="inferred from homology"/>
<dbReference type="AlphaFoldDB" id="A0A1E3IT83"/>